<dbReference type="SUPFAM" id="SSF54695">
    <property type="entry name" value="POZ domain"/>
    <property type="match status" value="1"/>
</dbReference>
<reference evidence="5" key="2">
    <citation type="submission" date="2025-09" db="UniProtKB">
        <authorList>
            <consortium name="Ensembl"/>
        </authorList>
    </citation>
    <scope>IDENTIFICATION</scope>
</reference>
<evidence type="ECO:0000313" key="5">
    <source>
        <dbReference type="Ensembl" id="ENSSRHP00000017494.1"/>
    </source>
</evidence>
<name>A0A673GV38_9TELE</name>
<feature type="domain" description="BTB" evidence="3">
    <location>
        <begin position="6"/>
        <end position="63"/>
    </location>
</feature>
<evidence type="ECO:0000256" key="2">
    <source>
        <dbReference type="ARBA" id="ARBA00022737"/>
    </source>
</evidence>
<keyword evidence="2" id="KW-0677">Repeat</keyword>
<evidence type="ECO:0000259" key="4">
    <source>
        <dbReference type="Pfam" id="PF07707"/>
    </source>
</evidence>
<dbReference type="Ensembl" id="ENSSRHT00000018058.1">
    <property type="protein sequence ID" value="ENSSRHP00000017494.1"/>
    <property type="gene ID" value="ENSSRHG00000009543.1"/>
</dbReference>
<dbReference type="InterPro" id="IPR011333">
    <property type="entry name" value="SKP1/BTB/POZ_sf"/>
</dbReference>
<accession>A0A673GV38</accession>
<dbReference type="AlphaFoldDB" id="A0A673GV38"/>
<feature type="domain" description="BACK" evidence="4">
    <location>
        <begin position="70"/>
        <end position="105"/>
    </location>
</feature>
<keyword evidence="6" id="KW-1185">Reference proteome</keyword>
<evidence type="ECO:0000259" key="3">
    <source>
        <dbReference type="Pfam" id="PF00651"/>
    </source>
</evidence>
<dbReference type="Gene3D" id="1.25.40.420">
    <property type="match status" value="1"/>
</dbReference>
<keyword evidence="1" id="KW-0880">Kelch repeat</keyword>
<dbReference type="Gene3D" id="3.30.710.10">
    <property type="entry name" value="Potassium Channel Kv1.1, Chain A"/>
    <property type="match status" value="1"/>
</dbReference>
<sequence length="161" mass="18254">MRERLNDTINLPCINGEILEALVSYVYTLKISITQNNVQSLLEAADLLQFNSLKKACENFLIRLLDVDNCLGMHSFAELHMCSDLQREALRIILSRFEELTLQEDPHVGPFPTHGFRAKTCLILKESYSVALLGPNIYVTGGYRTQTVDALDTVWIYNTDS</sequence>
<dbReference type="PANTHER" id="PTHR24412">
    <property type="entry name" value="KELCH PROTEIN"/>
    <property type="match status" value="1"/>
</dbReference>
<proteinExistence type="predicted"/>
<dbReference type="Pfam" id="PF07707">
    <property type="entry name" value="BACK"/>
    <property type="match status" value="1"/>
</dbReference>
<evidence type="ECO:0000256" key="1">
    <source>
        <dbReference type="ARBA" id="ARBA00022441"/>
    </source>
</evidence>
<evidence type="ECO:0000313" key="6">
    <source>
        <dbReference type="Proteomes" id="UP000472270"/>
    </source>
</evidence>
<dbReference type="Pfam" id="PF00651">
    <property type="entry name" value="BTB"/>
    <property type="match status" value="1"/>
</dbReference>
<organism evidence="5 6">
    <name type="scientific">Sinocyclocheilus rhinocerous</name>
    <dbReference type="NCBI Taxonomy" id="307959"/>
    <lineage>
        <taxon>Eukaryota</taxon>
        <taxon>Metazoa</taxon>
        <taxon>Chordata</taxon>
        <taxon>Craniata</taxon>
        <taxon>Vertebrata</taxon>
        <taxon>Euteleostomi</taxon>
        <taxon>Actinopterygii</taxon>
        <taxon>Neopterygii</taxon>
        <taxon>Teleostei</taxon>
        <taxon>Ostariophysi</taxon>
        <taxon>Cypriniformes</taxon>
        <taxon>Cyprinidae</taxon>
        <taxon>Cyprininae</taxon>
        <taxon>Sinocyclocheilus</taxon>
    </lineage>
</organism>
<evidence type="ECO:0008006" key="7">
    <source>
        <dbReference type="Google" id="ProtNLM"/>
    </source>
</evidence>
<dbReference type="InterPro" id="IPR000210">
    <property type="entry name" value="BTB/POZ_dom"/>
</dbReference>
<dbReference type="Proteomes" id="UP000472270">
    <property type="component" value="Unassembled WGS sequence"/>
</dbReference>
<dbReference type="PANTHER" id="PTHR24412:SF304">
    <property type="entry name" value="KELCH-LIKE PROTEIN 23"/>
    <property type="match status" value="1"/>
</dbReference>
<protein>
    <recommendedName>
        <fullName evidence="7">BTB domain-containing protein</fullName>
    </recommendedName>
</protein>
<dbReference type="InterPro" id="IPR011705">
    <property type="entry name" value="BACK"/>
</dbReference>
<reference evidence="5" key="1">
    <citation type="submission" date="2025-08" db="UniProtKB">
        <authorList>
            <consortium name="Ensembl"/>
        </authorList>
    </citation>
    <scope>IDENTIFICATION</scope>
</reference>